<feature type="transmembrane region" description="Helical" evidence="1">
    <location>
        <begin position="336"/>
        <end position="359"/>
    </location>
</feature>
<reference evidence="3" key="1">
    <citation type="submission" date="2012-06" db="EMBL/GenBank/DDBJ databases">
        <title>The genome sequence of Coniosporium apollinis CBS 100218.</title>
        <authorList>
            <consortium name="The Broad Institute Genome Sequencing Platform"/>
            <person name="Cuomo C."/>
            <person name="Gorbushina A."/>
            <person name="Noack S."/>
            <person name="Walker B."/>
            <person name="Young S.K."/>
            <person name="Zeng Q."/>
            <person name="Gargeya S."/>
            <person name="Fitzgerald M."/>
            <person name="Haas B."/>
            <person name="Abouelleil A."/>
            <person name="Alvarado L."/>
            <person name="Arachchi H.M."/>
            <person name="Berlin A.M."/>
            <person name="Chapman S.B."/>
            <person name="Goldberg J."/>
            <person name="Griggs A."/>
            <person name="Gujja S."/>
            <person name="Hansen M."/>
            <person name="Howarth C."/>
            <person name="Imamovic A."/>
            <person name="Larimer J."/>
            <person name="McCowan C."/>
            <person name="Montmayeur A."/>
            <person name="Murphy C."/>
            <person name="Neiman D."/>
            <person name="Pearson M."/>
            <person name="Priest M."/>
            <person name="Roberts A."/>
            <person name="Saif S."/>
            <person name="Shea T."/>
            <person name="Sisk P."/>
            <person name="Sykes S."/>
            <person name="Wortman J."/>
            <person name="Nusbaum C."/>
            <person name="Birren B."/>
        </authorList>
    </citation>
    <scope>NUCLEOTIDE SEQUENCE [LARGE SCALE GENOMIC DNA]</scope>
    <source>
        <strain evidence="3">CBS 100218</strain>
    </source>
</reference>
<evidence type="ECO:0000313" key="2">
    <source>
        <dbReference type="EMBL" id="EON62229.1"/>
    </source>
</evidence>
<dbReference type="PANTHER" id="PTHR42085">
    <property type="entry name" value="F-BOX DOMAIN-CONTAINING PROTEIN"/>
    <property type="match status" value="1"/>
</dbReference>
<accession>R7YK97</accession>
<keyword evidence="3" id="KW-1185">Reference proteome</keyword>
<sequence>MSGRPSRYSAKLSAVGGRCRLLELPRELRDIIYEYGLSDPAGLEYISPPCPSYAPNYWPLKARAPIGTGILRTCKQIYHEAHLTPLRKNAVHVHIDKDDPEGHNGLCEASSFFTAIGPTRLREIRDVIIYDSMTAPVGDDRAFTISEFCCREAYRSHFEALIKTMNVHTRMRVRMVIFFDGYGIEEWERLGSATPFWASIVGKAIRFPKILSFEFRFAWEAMPTRHRISFHAFHHRFNQLFTEEALFSQLFGEEALSSNIDSRWARISRALAQWTLRLSDYTDAMPDRRSHPFFEMMGMLGKVKHIRQEELPDWWRQSEQPDIEPQRIGIGIGLNILGLVGEVTAALLLLELAVVWPLIALKKLDAVPLDFEGLGWTLYLWRNFSDWEVKALWNERGRRLAAEKSQALLFHFFTLGILSTLSALSFVMPT</sequence>
<dbReference type="HOGENOM" id="CLU_637797_0_0_1"/>
<proteinExistence type="predicted"/>
<evidence type="ECO:0000313" key="3">
    <source>
        <dbReference type="Proteomes" id="UP000016924"/>
    </source>
</evidence>
<protein>
    <submittedName>
        <fullName evidence="2">Uncharacterized protein</fullName>
    </submittedName>
</protein>
<keyword evidence="1" id="KW-1133">Transmembrane helix</keyword>
<dbReference type="RefSeq" id="XP_007777546.1">
    <property type="nucleotide sequence ID" value="XM_007779356.1"/>
</dbReference>
<keyword evidence="1" id="KW-0812">Transmembrane</keyword>
<evidence type="ECO:0000256" key="1">
    <source>
        <dbReference type="SAM" id="Phobius"/>
    </source>
</evidence>
<keyword evidence="1" id="KW-0472">Membrane</keyword>
<dbReference type="Proteomes" id="UP000016924">
    <property type="component" value="Unassembled WGS sequence"/>
</dbReference>
<dbReference type="GeneID" id="19898761"/>
<dbReference type="PANTHER" id="PTHR42085:SF1">
    <property type="entry name" value="F-BOX DOMAIN-CONTAINING PROTEIN"/>
    <property type="match status" value="1"/>
</dbReference>
<gene>
    <name evidence="2" type="ORF">W97_01450</name>
</gene>
<dbReference type="AlphaFoldDB" id="R7YK97"/>
<organism evidence="2 3">
    <name type="scientific">Coniosporium apollinis (strain CBS 100218)</name>
    <name type="common">Rock-inhabiting black yeast</name>
    <dbReference type="NCBI Taxonomy" id="1168221"/>
    <lineage>
        <taxon>Eukaryota</taxon>
        <taxon>Fungi</taxon>
        <taxon>Dikarya</taxon>
        <taxon>Ascomycota</taxon>
        <taxon>Pezizomycotina</taxon>
        <taxon>Dothideomycetes</taxon>
        <taxon>Dothideomycetes incertae sedis</taxon>
        <taxon>Coniosporium</taxon>
    </lineage>
</organism>
<dbReference type="InterPro" id="IPR038883">
    <property type="entry name" value="AN11006-like"/>
</dbReference>
<feature type="transmembrane region" description="Helical" evidence="1">
    <location>
        <begin position="408"/>
        <end position="428"/>
    </location>
</feature>
<name>R7YK97_CONA1</name>
<dbReference type="EMBL" id="JH767558">
    <property type="protein sequence ID" value="EON62229.1"/>
    <property type="molecule type" value="Genomic_DNA"/>
</dbReference>